<dbReference type="Proteomes" id="UP000078507">
    <property type="component" value="Unassembled WGS sequence"/>
</dbReference>
<reference evidence="1 2" key="1">
    <citation type="submission" date="2015-11" db="EMBL/GenBank/DDBJ databases">
        <title>Ensifer anhuiense sp. nov., an effective nitrogen fixation bacterium with Glycine soja.</title>
        <authorList>
            <person name="Yan H."/>
            <person name="Chen W."/>
        </authorList>
    </citation>
    <scope>NUCLEOTIDE SEQUENCE [LARGE SCALE GENOMIC DNA]</scope>
    <source>
        <strain evidence="1 2">LMG 7837</strain>
    </source>
</reference>
<organism evidence="1 2">
    <name type="scientific">Sinorhizobium saheli</name>
    <dbReference type="NCBI Taxonomy" id="36856"/>
    <lineage>
        <taxon>Bacteria</taxon>
        <taxon>Pseudomonadati</taxon>
        <taxon>Pseudomonadota</taxon>
        <taxon>Alphaproteobacteria</taxon>
        <taxon>Hyphomicrobiales</taxon>
        <taxon>Rhizobiaceae</taxon>
        <taxon>Sinorhizobium/Ensifer group</taxon>
        <taxon>Sinorhizobium</taxon>
    </lineage>
</organism>
<accession>A0A178XY77</accession>
<sequence>MTPADVASIVGSPDQIRQGIRSTREVRSKGLPILYYRSGVLSEIEFYREVENVRFEEIQFFVDDGLECLRYLEARNGGAVVNVGAVLFQNLGLTTGRLDEAVVEAHTVTAFQKGLWDDKVVKFDRISFQ</sequence>
<dbReference type="OrthoDB" id="7066341at2"/>
<protein>
    <submittedName>
        <fullName evidence="1">Uncharacterized protein</fullName>
    </submittedName>
</protein>
<comment type="caution">
    <text evidence="1">The sequence shown here is derived from an EMBL/GenBank/DDBJ whole genome shotgun (WGS) entry which is preliminary data.</text>
</comment>
<keyword evidence="2" id="KW-1185">Reference proteome</keyword>
<dbReference type="EMBL" id="LNQB01000087">
    <property type="protein sequence ID" value="OAP40197.1"/>
    <property type="molecule type" value="Genomic_DNA"/>
</dbReference>
<dbReference type="RefSeq" id="WP_066877579.1">
    <property type="nucleotide sequence ID" value="NZ_LNQB01000087.1"/>
</dbReference>
<evidence type="ECO:0000313" key="1">
    <source>
        <dbReference type="EMBL" id="OAP40197.1"/>
    </source>
</evidence>
<gene>
    <name evidence="1" type="ORF">ATB98_19935</name>
</gene>
<name>A0A178XY77_SINSA</name>
<proteinExistence type="predicted"/>
<evidence type="ECO:0000313" key="2">
    <source>
        <dbReference type="Proteomes" id="UP000078507"/>
    </source>
</evidence>
<dbReference type="AlphaFoldDB" id="A0A178XY77"/>